<proteinExistence type="inferred from homology"/>
<keyword evidence="5 9" id="KW-0547">Nucleotide-binding</keyword>
<dbReference type="AlphaFoldDB" id="A0A1M5R068"/>
<keyword evidence="3 9" id="KW-0963">Cytoplasm</keyword>
<comment type="similarity">
    <text evidence="2 9 10">Belongs to the acetokinase family.</text>
</comment>
<dbReference type="InterPro" id="IPR023865">
    <property type="entry name" value="Aliphatic_acid_kinase_CS"/>
</dbReference>
<evidence type="ECO:0000256" key="8">
    <source>
        <dbReference type="ARBA" id="ARBA00048596"/>
    </source>
</evidence>
<dbReference type="CDD" id="cd24011">
    <property type="entry name" value="ASKHA_NBD_BK"/>
    <property type="match status" value="1"/>
</dbReference>
<gene>
    <name evidence="9" type="primary">buk</name>
    <name evidence="11" type="ORF">SAMN02744040_01149</name>
</gene>
<dbReference type="PANTHER" id="PTHR21060">
    <property type="entry name" value="ACETATE KINASE"/>
    <property type="match status" value="1"/>
</dbReference>
<dbReference type="Pfam" id="PF00871">
    <property type="entry name" value="Acetate_kinase"/>
    <property type="match status" value="1"/>
</dbReference>
<dbReference type="GO" id="GO:0047761">
    <property type="term" value="F:butyrate kinase activity"/>
    <property type="evidence" value="ECO:0007669"/>
    <property type="project" value="UniProtKB-UniRule"/>
</dbReference>
<name>A0A1M5R068_9FIRM</name>
<dbReference type="PANTHER" id="PTHR21060:SF3">
    <property type="entry name" value="BUTYRATE KINASE 2-RELATED"/>
    <property type="match status" value="1"/>
</dbReference>
<dbReference type="GO" id="GO:0005737">
    <property type="term" value="C:cytoplasm"/>
    <property type="evidence" value="ECO:0007669"/>
    <property type="project" value="UniProtKB-SubCell"/>
</dbReference>
<dbReference type="NCBIfam" id="NF002834">
    <property type="entry name" value="PRK03011.1-5"/>
    <property type="match status" value="1"/>
</dbReference>
<evidence type="ECO:0000256" key="6">
    <source>
        <dbReference type="ARBA" id="ARBA00022777"/>
    </source>
</evidence>
<dbReference type="RefSeq" id="WP_072724521.1">
    <property type="nucleotide sequence ID" value="NZ_FQXH01000010.1"/>
</dbReference>
<sequence>MSKNFKILTINPGSTSTKIAVFDNEELVFEKTLRHSSEEIGKYEKISDQFEFRKNVIEEAVKENGVKLEELDAVVGRGGLLKPIEGGTYKVTDNMIKDLKTGVLGEHASNLGGIIAKEIADKINVPSFIVDPVVVDELQDVARISGMPEIERKSIFHALNQKATARRAAVEMGKTYEEINVIVAHMGGGISVGAHENGKVIDVANALDGEGPFSPERTGGLPVGDLAKMCFSGKYTLNDIKKKIKGNGGLVGYLGTNDGRDVEKMIKEGNEKAKLIYEAMAYQVAKEIGACATVLKGKVDAIVLTGGIAYSKMFVNWIQERVSFIGEVKVYPGEDEMIALAQGGLRVLRGEEEAKTY</sequence>
<evidence type="ECO:0000256" key="5">
    <source>
        <dbReference type="ARBA" id="ARBA00022741"/>
    </source>
</evidence>
<accession>A0A1M5R068</accession>
<keyword evidence="12" id="KW-1185">Reference proteome</keyword>
<evidence type="ECO:0000256" key="3">
    <source>
        <dbReference type="ARBA" id="ARBA00022490"/>
    </source>
</evidence>
<evidence type="ECO:0000313" key="12">
    <source>
        <dbReference type="Proteomes" id="UP000242520"/>
    </source>
</evidence>
<protein>
    <recommendedName>
        <fullName evidence="9">Probable butyrate kinase</fullName>
        <shortName evidence="9">BK</shortName>
        <ecNumber evidence="9">2.7.2.7</ecNumber>
    </recommendedName>
    <alternativeName>
        <fullName evidence="9">Branched-chain carboxylic acid kinase</fullName>
    </alternativeName>
</protein>
<dbReference type="PIRSF" id="PIRSF036458">
    <property type="entry name" value="Butyrate_kin"/>
    <property type="match status" value="1"/>
</dbReference>
<dbReference type="InterPro" id="IPR000890">
    <property type="entry name" value="Aliphatic_acid_kin_short-chain"/>
</dbReference>
<evidence type="ECO:0000256" key="9">
    <source>
        <dbReference type="HAMAP-Rule" id="MF_00542"/>
    </source>
</evidence>
<evidence type="ECO:0000256" key="10">
    <source>
        <dbReference type="RuleBase" id="RU003835"/>
    </source>
</evidence>
<dbReference type="PRINTS" id="PR00471">
    <property type="entry name" value="ACETATEKNASE"/>
</dbReference>
<dbReference type="PROSITE" id="PS01075">
    <property type="entry name" value="ACETATE_KINASE_1"/>
    <property type="match status" value="1"/>
</dbReference>
<dbReference type="EMBL" id="FQXH01000010">
    <property type="protein sequence ID" value="SHH19193.1"/>
    <property type="molecule type" value="Genomic_DNA"/>
</dbReference>
<organism evidence="11 12">
    <name type="scientific">Tepidibacter thalassicus DSM 15285</name>
    <dbReference type="NCBI Taxonomy" id="1123350"/>
    <lineage>
        <taxon>Bacteria</taxon>
        <taxon>Bacillati</taxon>
        <taxon>Bacillota</taxon>
        <taxon>Clostridia</taxon>
        <taxon>Peptostreptococcales</taxon>
        <taxon>Peptostreptococcaceae</taxon>
        <taxon>Tepidibacter</taxon>
    </lineage>
</organism>
<dbReference type="EC" id="2.7.2.7" evidence="9"/>
<keyword evidence="7 9" id="KW-0067">ATP-binding</keyword>
<dbReference type="OrthoDB" id="9771859at2"/>
<dbReference type="GO" id="GO:0008776">
    <property type="term" value="F:acetate kinase activity"/>
    <property type="evidence" value="ECO:0007669"/>
    <property type="project" value="TreeGrafter"/>
</dbReference>
<dbReference type="InterPro" id="IPR011245">
    <property type="entry name" value="Butyrate_kin"/>
</dbReference>
<evidence type="ECO:0000256" key="4">
    <source>
        <dbReference type="ARBA" id="ARBA00022679"/>
    </source>
</evidence>
<evidence type="ECO:0000256" key="2">
    <source>
        <dbReference type="ARBA" id="ARBA00008748"/>
    </source>
</evidence>
<keyword evidence="6 9" id="KW-0418">Kinase</keyword>
<dbReference type="PROSITE" id="PS01076">
    <property type="entry name" value="ACETATE_KINASE_2"/>
    <property type="match status" value="1"/>
</dbReference>
<dbReference type="GO" id="GO:0005524">
    <property type="term" value="F:ATP binding"/>
    <property type="evidence" value="ECO:0007669"/>
    <property type="project" value="UniProtKB-KW"/>
</dbReference>
<keyword evidence="4 9" id="KW-0808">Transferase</keyword>
<evidence type="ECO:0000256" key="1">
    <source>
        <dbReference type="ARBA" id="ARBA00004496"/>
    </source>
</evidence>
<dbReference type="STRING" id="1123350.SAMN02744040_01149"/>
<dbReference type="InterPro" id="IPR043129">
    <property type="entry name" value="ATPase_NBD"/>
</dbReference>
<evidence type="ECO:0000256" key="7">
    <source>
        <dbReference type="ARBA" id="ARBA00022840"/>
    </source>
</evidence>
<dbReference type="HAMAP" id="MF_00542">
    <property type="entry name" value="Butyrate_kinase"/>
    <property type="match status" value="1"/>
</dbReference>
<dbReference type="GO" id="GO:0006083">
    <property type="term" value="P:acetate metabolic process"/>
    <property type="evidence" value="ECO:0007669"/>
    <property type="project" value="TreeGrafter"/>
</dbReference>
<comment type="catalytic activity">
    <reaction evidence="8 9">
        <text>butanoate + ATP = butanoyl phosphate + ADP</text>
        <dbReference type="Rhea" id="RHEA:13585"/>
        <dbReference type="ChEBI" id="CHEBI:17968"/>
        <dbReference type="ChEBI" id="CHEBI:30616"/>
        <dbReference type="ChEBI" id="CHEBI:58079"/>
        <dbReference type="ChEBI" id="CHEBI:456216"/>
        <dbReference type="EC" id="2.7.2.7"/>
    </reaction>
</comment>
<dbReference type="NCBIfam" id="TIGR02707">
    <property type="entry name" value="butyr_kinase"/>
    <property type="match status" value="1"/>
</dbReference>
<dbReference type="SUPFAM" id="SSF53067">
    <property type="entry name" value="Actin-like ATPase domain"/>
    <property type="match status" value="2"/>
</dbReference>
<dbReference type="Proteomes" id="UP000242520">
    <property type="component" value="Unassembled WGS sequence"/>
</dbReference>
<evidence type="ECO:0000313" key="11">
    <source>
        <dbReference type="EMBL" id="SHH19193.1"/>
    </source>
</evidence>
<dbReference type="Gene3D" id="3.30.420.40">
    <property type="match status" value="2"/>
</dbReference>
<comment type="subcellular location">
    <subcellularLocation>
        <location evidence="1 9">Cytoplasm</location>
    </subcellularLocation>
</comment>
<reference evidence="12" key="1">
    <citation type="submission" date="2016-11" db="EMBL/GenBank/DDBJ databases">
        <authorList>
            <person name="Varghese N."/>
            <person name="Submissions S."/>
        </authorList>
    </citation>
    <scope>NUCLEOTIDE SEQUENCE [LARGE SCALE GENOMIC DNA]</scope>
    <source>
        <strain evidence="12">DSM 15285</strain>
    </source>
</reference>